<proteinExistence type="predicted"/>
<gene>
    <name evidence="1" type="ORF">VitviT2T_002487</name>
</gene>
<sequence>MTLYFSDEVDEHETFFEIGNIVDGVVPHDEYIDEMLAMSMNQIDGIVQPEFASPFDIFGMFAIERVSPAKGDGKIVDFGIANQQRELRIGLDLSTDERNDLARLLRLYLDVFAWFYEDMPGLEPSIVQHCLPFLPYARSVKQKLRRLHPR</sequence>
<keyword evidence="2" id="KW-1185">Reference proteome</keyword>
<organism evidence="1 2">
    <name type="scientific">Vitis vinifera</name>
    <name type="common">Grape</name>
    <dbReference type="NCBI Taxonomy" id="29760"/>
    <lineage>
        <taxon>Eukaryota</taxon>
        <taxon>Viridiplantae</taxon>
        <taxon>Streptophyta</taxon>
        <taxon>Embryophyta</taxon>
        <taxon>Tracheophyta</taxon>
        <taxon>Spermatophyta</taxon>
        <taxon>Magnoliopsida</taxon>
        <taxon>eudicotyledons</taxon>
        <taxon>Gunneridae</taxon>
        <taxon>Pentapetalae</taxon>
        <taxon>rosids</taxon>
        <taxon>Vitales</taxon>
        <taxon>Vitaceae</taxon>
        <taxon>Viteae</taxon>
        <taxon>Vitis</taxon>
    </lineage>
</organism>
<accession>A0ABY9BJI4</accession>
<dbReference type="Proteomes" id="UP001227230">
    <property type="component" value="Chromosome 2"/>
</dbReference>
<dbReference type="EMBL" id="CP126649">
    <property type="protein sequence ID" value="WJZ82757.1"/>
    <property type="molecule type" value="Genomic_DNA"/>
</dbReference>
<name>A0ABY9BJI4_VITVI</name>
<evidence type="ECO:0000313" key="1">
    <source>
        <dbReference type="EMBL" id="WJZ82757.1"/>
    </source>
</evidence>
<evidence type="ECO:0000313" key="2">
    <source>
        <dbReference type="Proteomes" id="UP001227230"/>
    </source>
</evidence>
<reference evidence="1 2" key="1">
    <citation type="journal article" date="2023" name="Hortic Res">
        <title>The complete reference genome for grapevine (Vitis vinifera L.) genetics and breeding.</title>
        <authorList>
            <person name="Shi X."/>
            <person name="Cao S."/>
            <person name="Wang X."/>
            <person name="Huang S."/>
            <person name="Wang Y."/>
            <person name="Liu Z."/>
            <person name="Liu W."/>
            <person name="Leng X."/>
            <person name="Peng Y."/>
            <person name="Wang N."/>
            <person name="Wang Y."/>
            <person name="Ma Z."/>
            <person name="Xu X."/>
            <person name="Zhang F."/>
            <person name="Xue H."/>
            <person name="Zhong H."/>
            <person name="Wang Y."/>
            <person name="Zhang K."/>
            <person name="Velt A."/>
            <person name="Avia K."/>
            <person name="Holtgrawe D."/>
            <person name="Grimplet J."/>
            <person name="Matus J.T."/>
            <person name="Ware D."/>
            <person name="Wu X."/>
            <person name="Wang H."/>
            <person name="Liu C."/>
            <person name="Fang Y."/>
            <person name="Rustenholz C."/>
            <person name="Cheng Z."/>
            <person name="Xiao H."/>
            <person name="Zhou Y."/>
        </authorList>
    </citation>
    <scope>NUCLEOTIDE SEQUENCE [LARGE SCALE GENOMIC DNA]</scope>
    <source>
        <strain evidence="2">cv. Pinot noir / PN40024</strain>
        <tissue evidence="1">Leaf</tissue>
    </source>
</reference>
<protein>
    <submittedName>
        <fullName evidence="1">Uncharacterized protein</fullName>
    </submittedName>
</protein>